<comment type="caution">
    <text evidence="1">The sequence shown here is derived from an EMBL/GenBank/DDBJ whole genome shotgun (WGS) entry which is preliminary data.</text>
</comment>
<dbReference type="EMBL" id="JACJVR010000002">
    <property type="protein sequence ID" value="MBB6689911.1"/>
    <property type="molecule type" value="Genomic_DNA"/>
</dbReference>
<protein>
    <submittedName>
        <fullName evidence="1">Uncharacterized protein</fullName>
    </submittedName>
</protein>
<sequence length="128" mass="14192">MDRQEVADWIAANMLDTYAWDRASEHKQTVAIVQAERNLARWYPSTDLVVSLVAYQAVWELQGVDPALKYLKHNVKSIGDNGESISYKDGERDSVAPDVRELLGATAEEVAKQKAVEAAQQQYGGALV</sequence>
<proteinExistence type="predicted"/>
<reference evidence="1 2" key="1">
    <citation type="submission" date="2020-08" db="EMBL/GenBank/DDBJ databases">
        <title>Cohnella phylogeny.</title>
        <authorList>
            <person name="Dunlap C."/>
        </authorList>
    </citation>
    <scope>NUCLEOTIDE SEQUENCE [LARGE SCALE GENOMIC DNA]</scope>
    <source>
        <strain evidence="1 2">DSM 25239</strain>
    </source>
</reference>
<name>A0A841TV95_9BACL</name>
<gene>
    <name evidence="1" type="ORF">H7B90_00705</name>
</gene>
<keyword evidence="2" id="KW-1185">Reference proteome</keyword>
<dbReference type="AlphaFoldDB" id="A0A841TV95"/>
<accession>A0A841TV95</accession>
<evidence type="ECO:0000313" key="1">
    <source>
        <dbReference type="EMBL" id="MBB6689911.1"/>
    </source>
</evidence>
<evidence type="ECO:0000313" key="2">
    <source>
        <dbReference type="Proteomes" id="UP000553776"/>
    </source>
</evidence>
<organism evidence="1 2">
    <name type="scientific">Cohnella xylanilytica</name>
    <dbReference type="NCBI Taxonomy" id="557555"/>
    <lineage>
        <taxon>Bacteria</taxon>
        <taxon>Bacillati</taxon>
        <taxon>Bacillota</taxon>
        <taxon>Bacilli</taxon>
        <taxon>Bacillales</taxon>
        <taxon>Paenibacillaceae</taxon>
        <taxon>Cohnella</taxon>
    </lineage>
</organism>
<dbReference type="Proteomes" id="UP000553776">
    <property type="component" value="Unassembled WGS sequence"/>
</dbReference>
<dbReference type="RefSeq" id="WP_185133936.1">
    <property type="nucleotide sequence ID" value="NZ_JACJVR010000002.1"/>
</dbReference>